<name>A3U5H5_CROAH</name>
<dbReference type="eggNOG" id="ENOG5032NVG">
    <property type="taxonomic scope" value="Bacteria"/>
</dbReference>
<evidence type="ECO:0000313" key="8">
    <source>
        <dbReference type="EMBL" id="EAP87492.1"/>
    </source>
</evidence>
<dbReference type="InterPro" id="IPR027379">
    <property type="entry name" value="CLS_N"/>
</dbReference>
<keyword evidence="4 6" id="KW-1133">Transmembrane helix</keyword>
<dbReference type="GO" id="GO:0005886">
    <property type="term" value="C:plasma membrane"/>
    <property type="evidence" value="ECO:0007669"/>
    <property type="project" value="UniProtKB-SubCell"/>
</dbReference>
<evidence type="ECO:0000259" key="7">
    <source>
        <dbReference type="Pfam" id="PF13396"/>
    </source>
</evidence>
<keyword evidence="3 6" id="KW-0812">Transmembrane</keyword>
<dbReference type="HOGENOM" id="CLU_176001_5_1_10"/>
<evidence type="ECO:0000256" key="4">
    <source>
        <dbReference type="ARBA" id="ARBA00022989"/>
    </source>
</evidence>
<evidence type="ECO:0000256" key="5">
    <source>
        <dbReference type="ARBA" id="ARBA00023136"/>
    </source>
</evidence>
<evidence type="ECO:0000256" key="6">
    <source>
        <dbReference type="SAM" id="Phobius"/>
    </source>
</evidence>
<keyword evidence="2" id="KW-1003">Cell membrane</keyword>
<organism evidence="8 9">
    <name type="scientific">Croceibacter atlanticus (strain ATCC BAA-628 / JCM 21780 / CIP 108009 / IAM 15332 / KCTC 12090 / HTCC2559)</name>
    <dbReference type="NCBI Taxonomy" id="216432"/>
    <lineage>
        <taxon>Bacteria</taxon>
        <taxon>Pseudomonadati</taxon>
        <taxon>Bacteroidota</taxon>
        <taxon>Flavobacteriia</taxon>
        <taxon>Flavobacteriales</taxon>
        <taxon>Flavobacteriaceae</taxon>
        <taxon>Croceibacter</taxon>
    </lineage>
</organism>
<sequence length="71" mass="8303">MELLKPEFSFILPLIMLIVLGIYIYSLVDILRHEFRGNNKIVWIIVVLMLPILGVFLYFLLGKKQQSARVL</sequence>
<evidence type="ECO:0000313" key="9">
    <source>
        <dbReference type="Proteomes" id="UP000002297"/>
    </source>
</evidence>
<feature type="transmembrane region" description="Helical" evidence="6">
    <location>
        <begin position="7"/>
        <end position="28"/>
    </location>
</feature>
<keyword evidence="9" id="KW-1185">Reference proteome</keyword>
<proteinExistence type="predicted"/>
<dbReference type="Pfam" id="PF13396">
    <property type="entry name" value="PLDc_N"/>
    <property type="match status" value="1"/>
</dbReference>
<dbReference type="Proteomes" id="UP000002297">
    <property type="component" value="Chromosome"/>
</dbReference>
<dbReference type="STRING" id="216432.CA2559_02015"/>
<feature type="domain" description="Cardiolipin synthase N-terminal" evidence="7">
    <location>
        <begin position="22"/>
        <end position="62"/>
    </location>
</feature>
<keyword evidence="5 6" id="KW-0472">Membrane</keyword>
<dbReference type="AlphaFoldDB" id="A3U5H5"/>
<dbReference type="EMBL" id="CP002046">
    <property type="protein sequence ID" value="EAP87492.1"/>
    <property type="molecule type" value="Genomic_DNA"/>
</dbReference>
<dbReference type="KEGG" id="cat:CA2559_02015"/>
<accession>A3U5H5</accession>
<evidence type="ECO:0000256" key="3">
    <source>
        <dbReference type="ARBA" id="ARBA00022692"/>
    </source>
</evidence>
<evidence type="ECO:0000256" key="2">
    <source>
        <dbReference type="ARBA" id="ARBA00022475"/>
    </source>
</evidence>
<feature type="transmembrane region" description="Helical" evidence="6">
    <location>
        <begin position="40"/>
        <end position="61"/>
    </location>
</feature>
<evidence type="ECO:0000256" key="1">
    <source>
        <dbReference type="ARBA" id="ARBA00004651"/>
    </source>
</evidence>
<gene>
    <name evidence="8" type="ordered locus">CA2559_02015</name>
</gene>
<comment type="subcellular location">
    <subcellularLocation>
        <location evidence="1">Cell membrane</location>
        <topology evidence="1">Multi-pass membrane protein</topology>
    </subcellularLocation>
</comment>
<protein>
    <recommendedName>
        <fullName evidence="7">Cardiolipin synthase N-terminal domain-containing protein</fullName>
    </recommendedName>
</protein>
<reference evidence="8 9" key="1">
    <citation type="journal article" date="2010" name="J. Bacteriol.">
        <title>The complete genome sequence of Croceibacter atlanticus HTCC2559T.</title>
        <authorList>
            <person name="Oh H.M."/>
            <person name="Kang I."/>
            <person name="Ferriera S."/>
            <person name="Giovannoni S.J."/>
            <person name="Cho J.C."/>
        </authorList>
    </citation>
    <scope>NUCLEOTIDE SEQUENCE [LARGE SCALE GENOMIC DNA]</scope>
    <source>
        <strain evidence="9">ATCC BAA-628 / HTCC2559 / KCTC 12090</strain>
    </source>
</reference>